<reference evidence="6" key="1">
    <citation type="submission" date="2018-12" db="EMBL/GenBank/DDBJ databases">
        <title>Singled stranded DNA viruses identified in blackflies (Austrosimulium ungulatum) sampled in New Zealand.</title>
        <authorList>
            <person name="Kraberger S."/>
            <person name="Fontenele R.S."/>
            <person name="Schmidlin K."/>
            <person name="Walters M."/>
            <person name="Varsani A."/>
        </authorList>
    </citation>
    <scope>NUCLEOTIDE SEQUENCE [LARGE SCALE GENOMIC DNA]</scope>
    <source>
        <strain evidence="6">015</strain>
    </source>
</reference>
<dbReference type="Proteomes" id="UP000323566">
    <property type="component" value="Segment"/>
</dbReference>
<dbReference type="GO" id="GO:0005198">
    <property type="term" value="F:structural molecule activity"/>
    <property type="evidence" value="ECO:0007669"/>
    <property type="project" value="InterPro"/>
</dbReference>
<organism evidence="6">
    <name type="scientific">Blackfly microvirus SF02</name>
    <dbReference type="NCBI Taxonomy" id="2576452"/>
    <lineage>
        <taxon>Viruses</taxon>
        <taxon>Monodnaviria</taxon>
        <taxon>Sangervirae</taxon>
        <taxon>Phixviricota</taxon>
        <taxon>Malgrandaviricetes</taxon>
        <taxon>Petitvirales</taxon>
        <taxon>Microviridae</taxon>
        <taxon>Microvirus</taxon>
    </lineage>
</organism>
<dbReference type="InterPro" id="IPR003514">
    <property type="entry name" value="Microviridae_protein_F"/>
</dbReference>
<dbReference type="EMBL" id="MK249132">
    <property type="protein sequence ID" value="QCQ84595.1"/>
    <property type="molecule type" value="Genomic_DNA"/>
</dbReference>
<evidence type="ECO:0000256" key="3">
    <source>
        <dbReference type="ARBA" id="ARBA00022431"/>
    </source>
</evidence>
<evidence type="ECO:0000256" key="4">
    <source>
        <dbReference type="ARBA" id="ARBA00022561"/>
    </source>
</evidence>
<proteinExistence type="inferred from homology"/>
<sequence length="534" mass="58832">MRSVMRHQFAQVPQADIPRSSFDRSHGYKTTFDAGYLIPFFVDEALPGDTFNLRTSAFGRLATPIHPFMDNVFMDFFYFFVPNRLIWGNFKKFMGEQQNPGDSTSFVQPYANFPVGGYGEQSLQDYMGLPTKVGTGAGSSHSQLPPRAYNLIYNEWFRDQNLQSSVIVDLGDGPDTVTNYVLLRRGKRHDYFTSALPFPQKGPAVSIPLGSIAPVRTQSTDVVTGAQFAMTYRTDTGAAPANALTSVAGTTTRKVMNSNAAVAGQTEAYYPSNLYADLSTATAATINSLRQAFQVQRIYERDARGGTRYTELVQAHFGVVSPDARLQRPEYLGGGSVPVNVNPIAQTSNTPVSGTPQGNLAAMGTVSAGGVGFTKSFTEHGIVIGLVSVRADLNYQQGLNKMWTRNFRFDYYWPALAQIGEQSVLQGEIYYQANVGADGTVFGFQERYAEYRYKPSMCTGKFRSNSAVPLDSWHLSQNFSSAPVLNATFIVENPPIARVIAVPSEPHFLLDVYNSYHCARPMPVYGVPGNIDRF</sequence>
<keyword evidence="5" id="KW-0946">Virion</keyword>
<keyword evidence="3" id="KW-1140">T=1 icosahedral capsid protein</keyword>
<dbReference type="Pfam" id="PF02305">
    <property type="entry name" value="Phage_F"/>
    <property type="match status" value="1"/>
</dbReference>
<evidence type="ECO:0000256" key="1">
    <source>
        <dbReference type="ARBA" id="ARBA00004328"/>
    </source>
</evidence>
<accession>A0A4P8PRS0</accession>
<dbReference type="Gene3D" id="2.60.169.10">
    <property type="entry name" value="Microviridae F protein"/>
    <property type="match status" value="2"/>
</dbReference>
<dbReference type="GO" id="GO:0039615">
    <property type="term" value="C:T=1 icosahedral viral capsid"/>
    <property type="evidence" value="ECO:0007669"/>
    <property type="project" value="UniProtKB-KW"/>
</dbReference>
<protein>
    <submittedName>
        <fullName evidence="6">Major capsid protein</fullName>
    </submittedName>
</protein>
<evidence type="ECO:0000313" key="6">
    <source>
        <dbReference type="EMBL" id="QCQ84595.1"/>
    </source>
</evidence>
<comment type="subcellular location">
    <subcellularLocation>
        <location evidence="1">Virion</location>
    </subcellularLocation>
</comment>
<dbReference type="SUPFAM" id="SSF88645">
    <property type="entry name" value="ssDNA viruses"/>
    <property type="match status" value="1"/>
</dbReference>
<name>A0A4P8PRS0_9VIRU</name>
<dbReference type="InterPro" id="IPR037002">
    <property type="entry name" value="Microviridae_protein_F_sf"/>
</dbReference>
<keyword evidence="4" id="KW-0167">Capsid protein</keyword>
<dbReference type="InterPro" id="IPR016184">
    <property type="entry name" value="Capsid/spike_ssDNA_virus"/>
</dbReference>
<comment type="similarity">
    <text evidence="2">Belongs to the microviridae F protein family.</text>
</comment>
<evidence type="ECO:0000256" key="2">
    <source>
        <dbReference type="ARBA" id="ARBA00009963"/>
    </source>
</evidence>
<evidence type="ECO:0000256" key="5">
    <source>
        <dbReference type="ARBA" id="ARBA00022844"/>
    </source>
</evidence>